<proteinExistence type="predicted"/>
<evidence type="ECO:0000256" key="2">
    <source>
        <dbReference type="ARBA" id="ARBA00022723"/>
    </source>
</evidence>
<keyword evidence="3" id="KW-0677">Repeat</keyword>
<name>A0AA43QHI4_9LECA</name>
<feature type="region of interest" description="Disordered" evidence="10">
    <location>
        <begin position="459"/>
        <end position="506"/>
    </location>
</feature>
<feature type="compositionally biased region" description="Polar residues" evidence="10">
    <location>
        <begin position="71"/>
        <end position="89"/>
    </location>
</feature>
<keyword evidence="13" id="KW-1185">Reference proteome</keyword>
<dbReference type="FunFam" id="3.30.160.60:FF:000606">
    <property type="entry name" value="C2H2 transcription factor, putative"/>
    <property type="match status" value="1"/>
</dbReference>
<dbReference type="GO" id="GO:0000978">
    <property type="term" value="F:RNA polymerase II cis-regulatory region sequence-specific DNA binding"/>
    <property type="evidence" value="ECO:0007669"/>
    <property type="project" value="TreeGrafter"/>
</dbReference>
<feature type="compositionally biased region" description="Polar residues" evidence="10">
    <location>
        <begin position="290"/>
        <end position="342"/>
    </location>
</feature>
<dbReference type="GO" id="GO:0000981">
    <property type="term" value="F:DNA-binding transcription factor activity, RNA polymerase II-specific"/>
    <property type="evidence" value="ECO:0007669"/>
    <property type="project" value="TreeGrafter"/>
</dbReference>
<feature type="region of interest" description="Disordered" evidence="10">
    <location>
        <begin position="1"/>
        <end position="140"/>
    </location>
</feature>
<feature type="domain" description="C2H2-type" evidence="11">
    <location>
        <begin position="173"/>
        <end position="200"/>
    </location>
</feature>
<feature type="compositionally biased region" description="Low complexity" evidence="10">
    <location>
        <begin position="223"/>
        <end position="239"/>
    </location>
</feature>
<dbReference type="InterPro" id="IPR050329">
    <property type="entry name" value="GLI_C2H2-zinc-finger"/>
</dbReference>
<dbReference type="PANTHER" id="PTHR19818">
    <property type="entry name" value="ZINC FINGER PROTEIN ZIC AND GLI"/>
    <property type="match status" value="1"/>
</dbReference>
<sequence>MTTVQSINVGLGLSDYSSDATTPTTPRAPIPPPSHPIHHASTEISMSSAPTTPTRLSFGGMTAQRPLPTSPFRNSFSTPSQSATEQQSVESDRPVSQHSVDTNASQDVAMDDSDGEGDAGSDVEGFDAEGGGGSKKKKGQRFFCTDFPPCKLSFTRSEHLARHIRKHTGERPFQCHCSRRFSRLDNLRQHAQTVHVNEEIPMDSLAATGTRFQRQIRTDRVARPAGSRSRASTAGSQGSHPRGHGRNLSTSSIGSTASTISRDDSRKRPPPLIMANDHSRARLSLDVLRTQPSTPPGQTSFFRDSSEGVSTPTSTTYSTGQNSPGYGSSLGSPVSTSRSSGYWENRGHSRRLSVPSGPKPFQSPQGHLHGGSPYLSPLASSQASGFSNLSSSFGSPINESHRFVSREAAEAELRRRTWHPTPHNYTNFSRPAISGASFSRPATSGLSYYQTPDAPHPAYASNATAAASGSQTLPGIASFDPPRQPATPPPRGPSPMQIDQSAQPATLAGRQLEPRTGPAKGHASWDMSLHQNLTRLDIRGNPLPQEPQAWSQPPLRPYEAGRTTAAASQQPPPPQMAPVIHQDGSQRSGDRLDHSGASAARAKRQGWYAGPPLNPVTSHPRASPGESTGSEGVPKTPSTPAADHDLSIRHSNGFVESIPRQPEPATPRHIFTGDKPQQQSWPLPSSGSTQQYDQVKDTEMSGLDVLVAAATREENAAPRA</sequence>
<evidence type="ECO:0000256" key="10">
    <source>
        <dbReference type="SAM" id="MobiDB-lite"/>
    </source>
</evidence>
<keyword evidence="5" id="KW-0862">Zinc</keyword>
<feature type="compositionally biased region" description="Polar residues" evidence="10">
    <location>
        <begin position="43"/>
        <end position="55"/>
    </location>
</feature>
<evidence type="ECO:0000313" key="13">
    <source>
        <dbReference type="Proteomes" id="UP001161017"/>
    </source>
</evidence>
<feature type="compositionally biased region" description="Low complexity" evidence="10">
    <location>
        <begin position="459"/>
        <end position="468"/>
    </location>
</feature>
<comment type="subcellular location">
    <subcellularLocation>
        <location evidence="1">Nucleus</location>
    </subcellularLocation>
</comment>
<keyword evidence="8" id="KW-0539">Nucleus</keyword>
<dbReference type="GO" id="GO:0051701">
    <property type="term" value="P:biological process involved in interaction with host"/>
    <property type="evidence" value="ECO:0007669"/>
    <property type="project" value="UniProtKB-ARBA"/>
</dbReference>
<feature type="compositionally biased region" description="Polar residues" evidence="10">
    <location>
        <begin position="96"/>
        <end position="106"/>
    </location>
</feature>
<comment type="caution">
    <text evidence="12">The sequence shown here is derived from an EMBL/GenBank/DDBJ whole genome shotgun (WGS) entry which is preliminary data.</text>
</comment>
<protein>
    <submittedName>
        <fullName evidence="12">Up in starvation</fullName>
    </submittedName>
</protein>
<evidence type="ECO:0000256" key="9">
    <source>
        <dbReference type="PROSITE-ProRule" id="PRU00042"/>
    </source>
</evidence>
<gene>
    <name evidence="12" type="primary">USV1</name>
    <name evidence="12" type="ORF">OHK93_000602</name>
</gene>
<evidence type="ECO:0000256" key="3">
    <source>
        <dbReference type="ARBA" id="ARBA00022737"/>
    </source>
</evidence>
<evidence type="ECO:0000256" key="6">
    <source>
        <dbReference type="ARBA" id="ARBA00023015"/>
    </source>
</evidence>
<feature type="region of interest" description="Disordered" evidence="10">
    <location>
        <begin position="538"/>
        <end position="696"/>
    </location>
</feature>
<dbReference type="InterPro" id="IPR036236">
    <property type="entry name" value="Znf_C2H2_sf"/>
</dbReference>
<organism evidence="12 13">
    <name type="scientific">Ramalina farinacea</name>
    <dbReference type="NCBI Taxonomy" id="258253"/>
    <lineage>
        <taxon>Eukaryota</taxon>
        <taxon>Fungi</taxon>
        <taxon>Dikarya</taxon>
        <taxon>Ascomycota</taxon>
        <taxon>Pezizomycotina</taxon>
        <taxon>Lecanoromycetes</taxon>
        <taxon>OSLEUM clade</taxon>
        <taxon>Lecanoromycetidae</taxon>
        <taxon>Lecanorales</taxon>
        <taxon>Lecanorineae</taxon>
        <taxon>Ramalinaceae</taxon>
        <taxon>Ramalina</taxon>
    </lineage>
</organism>
<feature type="region of interest" description="Disordered" evidence="10">
    <location>
        <begin position="417"/>
        <end position="436"/>
    </location>
</feature>
<dbReference type="InterPro" id="IPR013087">
    <property type="entry name" value="Znf_C2H2_type"/>
</dbReference>
<evidence type="ECO:0000256" key="5">
    <source>
        <dbReference type="ARBA" id="ARBA00022833"/>
    </source>
</evidence>
<dbReference type="EMBL" id="JAPUFD010000001">
    <property type="protein sequence ID" value="MDI1485464.1"/>
    <property type="molecule type" value="Genomic_DNA"/>
</dbReference>
<dbReference type="Proteomes" id="UP001161017">
    <property type="component" value="Unassembled WGS sequence"/>
</dbReference>
<accession>A0AA43QHI4</accession>
<feature type="compositionally biased region" description="Low complexity" evidence="10">
    <location>
        <begin position="249"/>
        <end position="260"/>
    </location>
</feature>
<dbReference type="Gene3D" id="3.30.160.60">
    <property type="entry name" value="Classic Zinc Finger"/>
    <property type="match status" value="2"/>
</dbReference>
<feature type="domain" description="C2H2-type" evidence="11">
    <location>
        <begin position="142"/>
        <end position="172"/>
    </location>
</feature>
<evidence type="ECO:0000259" key="11">
    <source>
        <dbReference type="PROSITE" id="PS50157"/>
    </source>
</evidence>
<feature type="region of interest" description="Disordered" evidence="10">
    <location>
        <begin position="206"/>
        <end position="388"/>
    </location>
</feature>
<feature type="compositionally biased region" description="Polar residues" evidence="10">
    <location>
        <begin position="675"/>
        <end position="693"/>
    </location>
</feature>
<dbReference type="AlphaFoldDB" id="A0AA43QHI4"/>
<dbReference type="PANTHER" id="PTHR19818:SF139">
    <property type="entry name" value="PAIR-RULE PROTEIN ODD-PAIRED"/>
    <property type="match status" value="1"/>
</dbReference>
<keyword evidence="6" id="KW-0805">Transcription regulation</keyword>
<feature type="compositionally biased region" description="Low complexity" evidence="10">
    <location>
        <begin position="379"/>
        <end position="388"/>
    </location>
</feature>
<feature type="compositionally biased region" description="Pro residues" evidence="10">
    <location>
        <begin position="26"/>
        <end position="35"/>
    </location>
</feature>
<evidence type="ECO:0000256" key="1">
    <source>
        <dbReference type="ARBA" id="ARBA00004123"/>
    </source>
</evidence>
<dbReference type="GO" id="GO:0005634">
    <property type="term" value="C:nucleus"/>
    <property type="evidence" value="ECO:0007669"/>
    <property type="project" value="UniProtKB-SubCell"/>
</dbReference>
<feature type="compositionally biased region" description="Pro residues" evidence="10">
    <location>
        <begin position="482"/>
        <end position="493"/>
    </location>
</feature>
<reference evidence="12" key="1">
    <citation type="journal article" date="2023" name="Genome Biol. Evol.">
        <title>First Whole Genome Sequence and Flow Cytometry Genome Size Data for the Lichen-Forming Fungus Ramalina farinacea (Ascomycota).</title>
        <authorList>
            <person name="Llewellyn T."/>
            <person name="Mian S."/>
            <person name="Hill R."/>
            <person name="Leitch I.J."/>
            <person name="Gaya E."/>
        </authorList>
    </citation>
    <scope>NUCLEOTIDE SEQUENCE</scope>
    <source>
        <strain evidence="12">LIQ254RAFAR</strain>
    </source>
</reference>
<keyword evidence="2" id="KW-0479">Metal-binding</keyword>
<evidence type="ECO:0000256" key="4">
    <source>
        <dbReference type="ARBA" id="ARBA00022771"/>
    </source>
</evidence>
<dbReference type="PROSITE" id="PS50157">
    <property type="entry name" value="ZINC_FINGER_C2H2_2"/>
    <property type="match status" value="2"/>
</dbReference>
<evidence type="ECO:0000313" key="12">
    <source>
        <dbReference type="EMBL" id="MDI1485464.1"/>
    </source>
</evidence>
<evidence type="ECO:0000256" key="7">
    <source>
        <dbReference type="ARBA" id="ARBA00023163"/>
    </source>
</evidence>
<dbReference type="FunFam" id="3.30.160.60:FF:000758">
    <property type="entry name" value="C2H2 transcription factor, putative"/>
    <property type="match status" value="1"/>
</dbReference>
<keyword evidence="7" id="KW-0804">Transcription</keyword>
<dbReference type="SUPFAM" id="SSF57667">
    <property type="entry name" value="beta-beta-alpha zinc fingers"/>
    <property type="match status" value="1"/>
</dbReference>
<dbReference type="GO" id="GO:0008270">
    <property type="term" value="F:zinc ion binding"/>
    <property type="evidence" value="ECO:0007669"/>
    <property type="project" value="UniProtKB-KW"/>
</dbReference>
<feature type="compositionally biased region" description="Acidic residues" evidence="10">
    <location>
        <begin position="109"/>
        <end position="127"/>
    </location>
</feature>
<evidence type="ECO:0000256" key="8">
    <source>
        <dbReference type="ARBA" id="ARBA00023242"/>
    </source>
</evidence>
<dbReference type="GO" id="GO:0045944">
    <property type="term" value="P:positive regulation of transcription by RNA polymerase II"/>
    <property type="evidence" value="ECO:0007669"/>
    <property type="project" value="UniProtKB-ARBA"/>
</dbReference>
<keyword evidence="4 9" id="KW-0863">Zinc-finger</keyword>